<evidence type="ECO:0000313" key="1">
    <source>
        <dbReference type="EMBL" id="KAA6356947.1"/>
    </source>
</evidence>
<gene>
    <name evidence="1" type="ORF">EZS28_047526</name>
</gene>
<feature type="non-terminal residue" evidence="1">
    <location>
        <position position="102"/>
    </location>
</feature>
<comment type="caution">
    <text evidence="1">The sequence shown here is derived from an EMBL/GenBank/DDBJ whole genome shotgun (WGS) entry which is preliminary data.</text>
</comment>
<organism evidence="1 2">
    <name type="scientific">Streblomastix strix</name>
    <dbReference type="NCBI Taxonomy" id="222440"/>
    <lineage>
        <taxon>Eukaryota</taxon>
        <taxon>Metamonada</taxon>
        <taxon>Preaxostyla</taxon>
        <taxon>Oxymonadida</taxon>
        <taxon>Streblomastigidae</taxon>
        <taxon>Streblomastix</taxon>
    </lineage>
</organism>
<reference evidence="1 2" key="1">
    <citation type="submission" date="2019-03" db="EMBL/GenBank/DDBJ databases">
        <title>Single cell metagenomics reveals metabolic interactions within the superorganism composed of flagellate Streblomastix strix and complex community of Bacteroidetes bacteria on its surface.</title>
        <authorList>
            <person name="Treitli S.C."/>
            <person name="Kolisko M."/>
            <person name="Husnik F."/>
            <person name="Keeling P."/>
            <person name="Hampl V."/>
        </authorList>
    </citation>
    <scope>NUCLEOTIDE SEQUENCE [LARGE SCALE GENOMIC DNA]</scope>
    <source>
        <strain evidence="1">ST1C</strain>
    </source>
</reference>
<proteinExistence type="predicted"/>
<dbReference type="Proteomes" id="UP000324800">
    <property type="component" value="Unassembled WGS sequence"/>
</dbReference>
<sequence>MFWRNAFTSDGCGCAVAYSGFCDIKFAQFGVQYESLFGGRLLVKLVLRVILSFAVFKMATPLQTLSGEWPEESLQIVDGNHSIKVKLLDIIYRLFNCQSGTI</sequence>
<dbReference type="AlphaFoldDB" id="A0A5J4TFK3"/>
<accession>A0A5J4TFK3</accession>
<evidence type="ECO:0000313" key="2">
    <source>
        <dbReference type="Proteomes" id="UP000324800"/>
    </source>
</evidence>
<protein>
    <submittedName>
        <fullName evidence="1">Uncharacterized protein</fullName>
    </submittedName>
</protein>
<name>A0A5J4TFK3_9EUKA</name>
<dbReference type="EMBL" id="SNRW01032167">
    <property type="protein sequence ID" value="KAA6356947.1"/>
    <property type="molecule type" value="Genomic_DNA"/>
</dbReference>